<feature type="transmembrane region" description="Helical" evidence="2">
    <location>
        <begin position="206"/>
        <end position="230"/>
    </location>
</feature>
<name>A0A1Y2CCP8_9FUNG</name>
<organism evidence="3 4">
    <name type="scientific">Rhizoclosmatium globosum</name>
    <dbReference type="NCBI Taxonomy" id="329046"/>
    <lineage>
        <taxon>Eukaryota</taxon>
        <taxon>Fungi</taxon>
        <taxon>Fungi incertae sedis</taxon>
        <taxon>Chytridiomycota</taxon>
        <taxon>Chytridiomycota incertae sedis</taxon>
        <taxon>Chytridiomycetes</taxon>
        <taxon>Chytridiales</taxon>
        <taxon>Chytriomycetaceae</taxon>
        <taxon>Rhizoclosmatium</taxon>
    </lineage>
</organism>
<gene>
    <name evidence="3" type="ORF">BCR33DRAFT_717187</name>
</gene>
<evidence type="ECO:0000256" key="2">
    <source>
        <dbReference type="SAM" id="Phobius"/>
    </source>
</evidence>
<evidence type="ECO:0000313" key="3">
    <source>
        <dbReference type="EMBL" id="ORY44095.1"/>
    </source>
</evidence>
<proteinExistence type="predicted"/>
<reference evidence="3 4" key="1">
    <citation type="submission" date="2016-07" db="EMBL/GenBank/DDBJ databases">
        <title>Pervasive Adenine N6-methylation of Active Genes in Fungi.</title>
        <authorList>
            <consortium name="DOE Joint Genome Institute"/>
            <person name="Mondo S.J."/>
            <person name="Dannebaum R.O."/>
            <person name="Kuo R.C."/>
            <person name="Labutti K."/>
            <person name="Haridas S."/>
            <person name="Kuo A."/>
            <person name="Salamov A."/>
            <person name="Ahrendt S.R."/>
            <person name="Lipzen A."/>
            <person name="Sullivan W."/>
            <person name="Andreopoulos W.B."/>
            <person name="Clum A."/>
            <person name="Lindquist E."/>
            <person name="Daum C."/>
            <person name="Ramamoorthy G.K."/>
            <person name="Gryganskyi A."/>
            <person name="Culley D."/>
            <person name="Magnuson J.K."/>
            <person name="James T.Y."/>
            <person name="O'Malley M.A."/>
            <person name="Stajich J.E."/>
            <person name="Spatafora J.W."/>
            <person name="Visel A."/>
            <person name="Grigoriev I.V."/>
        </authorList>
    </citation>
    <scope>NUCLEOTIDE SEQUENCE [LARGE SCALE GENOMIC DNA]</scope>
    <source>
        <strain evidence="3 4">JEL800</strain>
    </source>
</reference>
<keyword evidence="2" id="KW-0812">Transmembrane</keyword>
<keyword evidence="2" id="KW-0472">Membrane</keyword>
<feature type="transmembrane region" description="Helical" evidence="2">
    <location>
        <begin position="20"/>
        <end position="46"/>
    </location>
</feature>
<sequence length="331" mass="36773">MDLTSLTPDQSERVQESNHYFLICESVLSALAAILTAALVFFIVCFEIPARGHRLDISTVASPQNLLLVSLFSVLSMYTGCQAASYIPDLSPKSASVLSKVFVTGPILAEALFLYYSWIRSTVVVQLLISANAFRRFQILVRLSPFIFLLPISIQFLPLGSWLNFLLLCSMGLCAILSVTMDLFFSYCFMKLEVQNRNNNLSVPAFYFAISRYGLVVSFCGCLTILVYIASQLVYLKYEASIPPESIEYWIMNCSLAVVRDACLFSIPCVLFFMKMVLIKPSLLTGQSSAKSKLSEFLSENPAASTVAKRKMSESIQGQPLTLREGEVTAH</sequence>
<feature type="transmembrane region" description="Helical" evidence="2">
    <location>
        <begin position="163"/>
        <end position="185"/>
    </location>
</feature>
<comment type="caution">
    <text evidence="3">The sequence shown here is derived from an EMBL/GenBank/DDBJ whole genome shotgun (WGS) entry which is preliminary data.</text>
</comment>
<dbReference type="AlphaFoldDB" id="A0A1Y2CCP8"/>
<protein>
    <submittedName>
        <fullName evidence="3">Uncharacterized protein</fullName>
    </submittedName>
</protein>
<evidence type="ECO:0000256" key="1">
    <source>
        <dbReference type="SAM" id="MobiDB-lite"/>
    </source>
</evidence>
<feature type="transmembrane region" description="Helical" evidence="2">
    <location>
        <begin position="97"/>
        <end position="118"/>
    </location>
</feature>
<dbReference type="OrthoDB" id="2145756at2759"/>
<feature type="transmembrane region" description="Helical" evidence="2">
    <location>
        <begin position="139"/>
        <end position="157"/>
    </location>
</feature>
<evidence type="ECO:0000313" key="4">
    <source>
        <dbReference type="Proteomes" id="UP000193642"/>
    </source>
</evidence>
<feature type="transmembrane region" description="Helical" evidence="2">
    <location>
        <begin position="66"/>
        <end position="85"/>
    </location>
</feature>
<dbReference type="EMBL" id="MCGO01000023">
    <property type="protein sequence ID" value="ORY44095.1"/>
    <property type="molecule type" value="Genomic_DNA"/>
</dbReference>
<feature type="transmembrane region" description="Helical" evidence="2">
    <location>
        <begin position="250"/>
        <end position="274"/>
    </location>
</feature>
<dbReference type="Proteomes" id="UP000193642">
    <property type="component" value="Unassembled WGS sequence"/>
</dbReference>
<accession>A0A1Y2CCP8</accession>
<keyword evidence="4" id="KW-1185">Reference proteome</keyword>
<feature type="region of interest" description="Disordered" evidence="1">
    <location>
        <begin position="312"/>
        <end position="331"/>
    </location>
</feature>
<keyword evidence="2" id="KW-1133">Transmembrane helix</keyword>